<dbReference type="EMBL" id="SPUM01000005">
    <property type="protein sequence ID" value="TFW35988.1"/>
    <property type="molecule type" value="Genomic_DNA"/>
</dbReference>
<protein>
    <submittedName>
        <fullName evidence="2">Uncharacterized protein</fullName>
    </submittedName>
</protein>
<organism evidence="2 3">
    <name type="scientific">Massilia horti</name>
    <dbReference type="NCBI Taxonomy" id="2562153"/>
    <lineage>
        <taxon>Bacteria</taxon>
        <taxon>Pseudomonadati</taxon>
        <taxon>Pseudomonadota</taxon>
        <taxon>Betaproteobacteria</taxon>
        <taxon>Burkholderiales</taxon>
        <taxon>Oxalobacteraceae</taxon>
        <taxon>Telluria group</taxon>
        <taxon>Massilia</taxon>
    </lineage>
</organism>
<name>A0A4Y9T5M7_9BURK</name>
<evidence type="ECO:0000313" key="3">
    <source>
        <dbReference type="Proteomes" id="UP000297258"/>
    </source>
</evidence>
<feature type="signal peptide" evidence="1">
    <location>
        <begin position="1"/>
        <end position="17"/>
    </location>
</feature>
<proteinExistence type="predicted"/>
<reference evidence="2 3" key="1">
    <citation type="submission" date="2019-03" db="EMBL/GenBank/DDBJ databases">
        <title>Draft genome of Massilia hortus sp. nov., a novel bacterial species of the Oxalobacteraceae family.</title>
        <authorList>
            <person name="Peta V."/>
            <person name="Raths R."/>
            <person name="Bucking H."/>
        </authorList>
    </citation>
    <scope>NUCLEOTIDE SEQUENCE [LARGE SCALE GENOMIC DNA]</scope>
    <source>
        <strain evidence="2 3">ONC3</strain>
    </source>
</reference>
<dbReference type="NCBIfam" id="NF042415">
    <property type="entry name" value="STY0301_fam"/>
    <property type="match status" value="1"/>
</dbReference>
<sequence length="147" mass="16304">MRSFLFAALVLSSTAYAGVLKCPDRYPTKNITVSDESSNRKIIGRIQGTSLSNAYMVSGELYAQQEMVPDIRKVKGGLDIGFNFLHDQKWLVCVYGGNELSPKDQATSGTIDRWEQIDPKFSECVVQLRETKAVGYPSVWTATAVCK</sequence>
<dbReference type="RefSeq" id="WP_135187833.1">
    <property type="nucleotide sequence ID" value="NZ_SPUM01000005.1"/>
</dbReference>
<gene>
    <name evidence="2" type="ORF">E4O92_00740</name>
</gene>
<accession>A0A4Y9T5M7</accession>
<keyword evidence="3" id="KW-1185">Reference proteome</keyword>
<dbReference type="AlphaFoldDB" id="A0A4Y9T5M7"/>
<evidence type="ECO:0000313" key="2">
    <source>
        <dbReference type="EMBL" id="TFW35988.1"/>
    </source>
</evidence>
<dbReference type="Proteomes" id="UP000297258">
    <property type="component" value="Unassembled WGS sequence"/>
</dbReference>
<comment type="caution">
    <text evidence="2">The sequence shown here is derived from an EMBL/GenBank/DDBJ whole genome shotgun (WGS) entry which is preliminary data.</text>
</comment>
<keyword evidence="1" id="KW-0732">Signal</keyword>
<dbReference type="InterPro" id="IPR049973">
    <property type="entry name" value="STY0301-like"/>
</dbReference>
<feature type="chain" id="PRO_5021288141" evidence="1">
    <location>
        <begin position="18"/>
        <end position="147"/>
    </location>
</feature>
<evidence type="ECO:0000256" key="1">
    <source>
        <dbReference type="SAM" id="SignalP"/>
    </source>
</evidence>